<accession>A0A0G4H957</accession>
<evidence type="ECO:0000256" key="1">
    <source>
        <dbReference type="SAM" id="MobiDB-lite"/>
    </source>
</evidence>
<dbReference type="VEuPathDB" id="CryptoDB:Cvel_25350"/>
<organism evidence="2">
    <name type="scientific">Chromera velia CCMP2878</name>
    <dbReference type="NCBI Taxonomy" id="1169474"/>
    <lineage>
        <taxon>Eukaryota</taxon>
        <taxon>Sar</taxon>
        <taxon>Alveolata</taxon>
        <taxon>Colpodellida</taxon>
        <taxon>Chromeraceae</taxon>
        <taxon>Chromera</taxon>
    </lineage>
</organism>
<gene>
    <name evidence="2" type="ORF">Cvel_25350</name>
</gene>
<reference evidence="2" key="1">
    <citation type="submission" date="2014-11" db="EMBL/GenBank/DDBJ databases">
        <authorList>
            <person name="Otto D Thomas"/>
            <person name="Naeem Raeece"/>
        </authorList>
    </citation>
    <scope>NUCLEOTIDE SEQUENCE</scope>
</reference>
<name>A0A0G4H957_9ALVE</name>
<dbReference type="AlphaFoldDB" id="A0A0G4H957"/>
<dbReference type="EMBL" id="CDMZ01002049">
    <property type="protein sequence ID" value="CEM40495.1"/>
    <property type="molecule type" value="Genomic_DNA"/>
</dbReference>
<evidence type="ECO:0000313" key="2">
    <source>
        <dbReference type="EMBL" id="CEM40495.1"/>
    </source>
</evidence>
<protein>
    <submittedName>
        <fullName evidence="2">Uncharacterized protein</fullName>
    </submittedName>
</protein>
<feature type="region of interest" description="Disordered" evidence="1">
    <location>
        <begin position="1"/>
        <end position="23"/>
    </location>
</feature>
<sequence>MRLWNLEGRERGSDAWGGGSGGKCPLGGITGGELARTGQEVFAEGSLQRDFVRRRTPSLGERAGSLLSAVEAGARGASSLCSY</sequence>
<proteinExistence type="predicted"/>